<dbReference type="AlphaFoldDB" id="A0A4C1URQ8"/>
<organism evidence="1 2">
    <name type="scientific">Eumeta variegata</name>
    <name type="common">Bagworm moth</name>
    <name type="synonym">Eumeta japonica</name>
    <dbReference type="NCBI Taxonomy" id="151549"/>
    <lineage>
        <taxon>Eukaryota</taxon>
        <taxon>Metazoa</taxon>
        <taxon>Ecdysozoa</taxon>
        <taxon>Arthropoda</taxon>
        <taxon>Hexapoda</taxon>
        <taxon>Insecta</taxon>
        <taxon>Pterygota</taxon>
        <taxon>Neoptera</taxon>
        <taxon>Endopterygota</taxon>
        <taxon>Lepidoptera</taxon>
        <taxon>Glossata</taxon>
        <taxon>Ditrysia</taxon>
        <taxon>Tineoidea</taxon>
        <taxon>Psychidae</taxon>
        <taxon>Oiketicinae</taxon>
        <taxon>Eumeta</taxon>
    </lineage>
</organism>
<proteinExistence type="predicted"/>
<accession>A0A4C1URQ8</accession>
<comment type="caution">
    <text evidence="1">The sequence shown here is derived from an EMBL/GenBank/DDBJ whole genome shotgun (WGS) entry which is preliminary data.</text>
</comment>
<dbReference type="OrthoDB" id="10017160at2759"/>
<evidence type="ECO:0000313" key="2">
    <source>
        <dbReference type="Proteomes" id="UP000299102"/>
    </source>
</evidence>
<dbReference type="Proteomes" id="UP000299102">
    <property type="component" value="Unassembled WGS sequence"/>
</dbReference>
<reference evidence="1 2" key="1">
    <citation type="journal article" date="2019" name="Commun. Biol.">
        <title>The bagworm genome reveals a unique fibroin gene that provides high tensile strength.</title>
        <authorList>
            <person name="Kono N."/>
            <person name="Nakamura H."/>
            <person name="Ohtoshi R."/>
            <person name="Tomita M."/>
            <person name="Numata K."/>
            <person name="Arakawa K."/>
        </authorList>
    </citation>
    <scope>NUCLEOTIDE SEQUENCE [LARGE SCALE GENOMIC DNA]</scope>
</reference>
<sequence>MTEDNVSAVRLMMEIDKRMICQQVRTSLGIGMGEVHKILHECLAVGKFCIWWIPHNLTDAQKLCRNNWCGEMVLTFAGGDSNAVYDMATGD</sequence>
<keyword evidence="2" id="KW-1185">Reference proteome</keyword>
<evidence type="ECO:0008006" key="3">
    <source>
        <dbReference type="Google" id="ProtNLM"/>
    </source>
</evidence>
<gene>
    <name evidence="1" type="ORF">EVAR_17701_1</name>
</gene>
<evidence type="ECO:0000313" key="1">
    <source>
        <dbReference type="EMBL" id="GBP29163.1"/>
    </source>
</evidence>
<name>A0A4C1URQ8_EUMVA</name>
<protein>
    <recommendedName>
        <fullName evidence="3">Mariner Mos1 transposase</fullName>
    </recommendedName>
</protein>
<dbReference type="STRING" id="151549.A0A4C1URQ8"/>
<dbReference type="EMBL" id="BGZK01000216">
    <property type="protein sequence ID" value="GBP29163.1"/>
    <property type="molecule type" value="Genomic_DNA"/>
</dbReference>